<keyword evidence="1" id="KW-0808">Transferase</keyword>
<dbReference type="CDD" id="cd07781">
    <property type="entry name" value="ASKHA_NBD_FGGY_L-RBK"/>
    <property type="match status" value="1"/>
</dbReference>
<dbReference type="eggNOG" id="COG1069">
    <property type="taxonomic scope" value="Bacteria"/>
</dbReference>
<comment type="caution">
    <text evidence="9">The sequence shown here is derived from an EMBL/GenBank/DDBJ whole genome shotgun (WGS) entry which is preliminary data.</text>
</comment>
<dbReference type="GO" id="GO:0019150">
    <property type="term" value="F:D-ribulokinase activity"/>
    <property type="evidence" value="ECO:0007669"/>
    <property type="project" value="TreeGrafter"/>
</dbReference>
<dbReference type="InterPro" id="IPR043129">
    <property type="entry name" value="ATPase_NBD"/>
</dbReference>
<keyword evidence="5" id="KW-0054">Arabinose catabolism</keyword>
<evidence type="ECO:0000256" key="2">
    <source>
        <dbReference type="ARBA" id="ARBA00022741"/>
    </source>
</evidence>
<keyword evidence="10" id="KW-1185">Reference proteome</keyword>
<evidence type="ECO:0000256" key="1">
    <source>
        <dbReference type="ARBA" id="ARBA00022679"/>
    </source>
</evidence>
<dbReference type="InterPro" id="IPR000577">
    <property type="entry name" value="Carb_kinase_FGGY"/>
</dbReference>
<dbReference type="PATRIC" id="fig|1125699.3.peg.1648"/>
<dbReference type="STRING" id="1125699.HMPREF9194_01635"/>
<dbReference type="GO" id="GO:0005737">
    <property type="term" value="C:cytoplasm"/>
    <property type="evidence" value="ECO:0007669"/>
    <property type="project" value="TreeGrafter"/>
</dbReference>
<accession>S3K1A8</accession>
<keyword evidence="3 9" id="KW-0418">Kinase</keyword>
<proteinExistence type="predicted"/>
<keyword evidence="2" id="KW-0547">Nucleotide-binding</keyword>
<dbReference type="SUPFAM" id="SSF53067">
    <property type="entry name" value="Actin-like ATPase domain"/>
    <property type="match status" value="2"/>
</dbReference>
<dbReference type="HOGENOM" id="CLU_009281_9_1_12"/>
<dbReference type="PIRSF" id="PIRSF000538">
    <property type="entry name" value="GlpK"/>
    <property type="match status" value="1"/>
</dbReference>
<protein>
    <submittedName>
        <fullName evidence="9">L-ribulokinase</fullName>
    </submittedName>
</protein>
<evidence type="ECO:0000259" key="7">
    <source>
        <dbReference type="Pfam" id="PF00370"/>
    </source>
</evidence>
<evidence type="ECO:0000313" key="10">
    <source>
        <dbReference type="Proteomes" id="UP000014541"/>
    </source>
</evidence>
<evidence type="ECO:0000256" key="6">
    <source>
        <dbReference type="ARBA" id="ARBA00023277"/>
    </source>
</evidence>
<dbReference type="Gene3D" id="3.30.420.40">
    <property type="match status" value="1"/>
</dbReference>
<feature type="domain" description="Carbohydrate kinase FGGY N-terminal" evidence="7">
    <location>
        <begin position="8"/>
        <end position="287"/>
    </location>
</feature>
<evidence type="ECO:0000256" key="4">
    <source>
        <dbReference type="ARBA" id="ARBA00022840"/>
    </source>
</evidence>
<evidence type="ECO:0000259" key="8">
    <source>
        <dbReference type="Pfam" id="PF02782"/>
    </source>
</evidence>
<evidence type="ECO:0000256" key="3">
    <source>
        <dbReference type="ARBA" id="ARBA00022777"/>
    </source>
</evidence>
<dbReference type="AlphaFoldDB" id="S3K1A8"/>
<dbReference type="PANTHER" id="PTHR43435">
    <property type="entry name" value="RIBULOKINASE"/>
    <property type="match status" value="1"/>
</dbReference>
<dbReference type="Pfam" id="PF00370">
    <property type="entry name" value="FGGY_N"/>
    <property type="match status" value="1"/>
</dbReference>
<dbReference type="InterPro" id="IPR018484">
    <property type="entry name" value="FGGY_N"/>
</dbReference>
<keyword evidence="6" id="KW-0119">Carbohydrate metabolism</keyword>
<dbReference type="InterPro" id="IPR018485">
    <property type="entry name" value="FGGY_C"/>
</dbReference>
<organism evidence="9 10">
    <name type="scientific">Treponema maltophilum ATCC 51939</name>
    <dbReference type="NCBI Taxonomy" id="1125699"/>
    <lineage>
        <taxon>Bacteria</taxon>
        <taxon>Pseudomonadati</taxon>
        <taxon>Spirochaetota</taxon>
        <taxon>Spirochaetia</taxon>
        <taxon>Spirochaetales</taxon>
        <taxon>Treponemataceae</taxon>
        <taxon>Treponema</taxon>
    </lineage>
</organism>
<sequence length="567" mass="61712">MNKNEHFVLGADFGSDSVRVVVLDAADGSVQGSDVRFFERWKKGLYCDPKENRFRQHPLDYIESFTAAVKTAVKEAQSKNKKAVELICAVCMDTTGSTPALTDKNGMPLALLPEFAEDPDAMFILWKDHTAIAEADEINALCKSWGGTDYTRFSGGTYSSEWFWSKLLHTLRKNKNVKKAAFCAVEHCDWMTALLCGKAAPDKIKRSRCAAGHKCMWHQSWGGYPSNEFLSRLDPKLAKIAAHLGDKTWTTEQIQGTLTKEWAAELGLKEGILVCIGGYDAHVGAVGGGVSEGIMVKSMGTSTCDIIIGPAAKTKEKCIPGICGQVDGSVIGGKIAYEAGQSSYGDYYRWFRDLLLWPLKNGAGKALLGHEPTEAEYDAYEKKILPELEKACACISPCATSPVALDWINGRRTPHANQNLTAWMSGIRLGTDAPAFMRMILEATAFGSRAIIECFEKNGIKIEKIIAVGGVARKSSVGMQILADITKRKIQVTESDLSPSIGAAVFAATAAGLYPNVEAAQKKLAPGTDRTYVPNPKMSAVYDLLYKKYLQLGAFAEKQLKSEKSGA</sequence>
<keyword evidence="4" id="KW-0067">ATP-binding</keyword>
<dbReference type="EMBL" id="ATFF01000006">
    <property type="protein sequence ID" value="EPF31290.1"/>
    <property type="molecule type" value="Genomic_DNA"/>
</dbReference>
<dbReference type="GO" id="GO:0005524">
    <property type="term" value="F:ATP binding"/>
    <property type="evidence" value="ECO:0007669"/>
    <property type="project" value="UniProtKB-KW"/>
</dbReference>
<dbReference type="Pfam" id="PF02782">
    <property type="entry name" value="FGGY_C"/>
    <property type="match status" value="1"/>
</dbReference>
<dbReference type="GO" id="GO:0019569">
    <property type="term" value="P:L-arabinose catabolic process to D-xylulose 5-phosphate"/>
    <property type="evidence" value="ECO:0007669"/>
    <property type="project" value="InterPro"/>
</dbReference>
<dbReference type="NCBIfam" id="NF003154">
    <property type="entry name" value="PRK04123.1"/>
    <property type="match status" value="1"/>
</dbReference>
<dbReference type="PANTHER" id="PTHR43435:SF4">
    <property type="entry name" value="FGGY CARBOHYDRATE KINASE DOMAIN-CONTAINING PROTEIN"/>
    <property type="match status" value="1"/>
</dbReference>
<dbReference type="Gene3D" id="1.20.58.2240">
    <property type="match status" value="1"/>
</dbReference>
<name>S3K1A8_TREMA</name>
<gene>
    <name evidence="9" type="ORF">HMPREF9194_01635</name>
</gene>
<dbReference type="InterPro" id="IPR005929">
    <property type="entry name" value="Ribulokinase"/>
</dbReference>
<reference evidence="9 10" key="1">
    <citation type="submission" date="2013-04" db="EMBL/GenBank/DDBJ databases">
        <title>The Genome Sequence of Treponema maltophilum ATCC 51939.</title>
        <authorList>
            <consortium name="The Broad Institute Genomics Platform"/>
            <person name="Earl A."/>
            <person name="Ward D."/>
            <person name="Feldgarden M."/>
            <person name="Gevers D."/>
            <person name="Leonetti C."/>
            <person name="Blanton J.M."/>
            <person name="Dewhirst F.E."/>
            <person name="Izard J."/>
            <person name="Walker B."/>
            <person name="Young S."/>
            <person name="Zeng Q."/>
            <person name="Gargeya S."/>
            <person name="Fitzgerald M."/>
            <person name="Haas B."/>
            <person name="Abouelleil A."/>
            <person name="Allen A.W."/>
            <person name="Alvarado L."/>
            <person name="Arachchi H.M."/>
            <person name="Berlin A.M."/>
            <person name="Chapman S.B."/>
            <person name="Gainer-Dewar J."/>
            <person name="Goldberg J."/>
            <person name="Griggs A."/>
            <person name="Gujja S."/>
            <person name="Hansen M."/>
            <person name="Howarth C."/>
            <person name="Imamovic A."/>
            <person name="Ireland A."/>
            <person name="Larimer J."/>
            <person name="McCowan C."/>
            <person name="Murphy C."/>
            <person name="Pearson M."/>
            <person name="Poon T.W."/>
            <person name="Priest M."/>
            <person name="Roberts A."/>
            <person name="Saif S."/>
            <person name="Shea T."/>
            <person name="Sisk P."/>
            <person name="Sykes S."/>
            <person name="Wortman J."/>
            <person name="Nusbaum C."/>
            <person name="Birren B."/>
        </authorList>
    </citation>
    <scope>NUCLEOTIDE SEQUENCE [LARGE SCALE GENOMIC DNA]</scope>
    <source>
        <strain evidence="9 10">ATCC 51939</strain>
    </source>
</reference>
<dbReference type="OrthoDB" id="9805576at2"/>
<dbReference type="RefSeq" id="WP_016525901.1">
    <property type="nucleotide sequence ID" value="NZ_KE332518.1"/>
</dbReference>
<evidence type="ECO:0000313" key="9">
    <source>
        <dbReference type="EMBL" id="EPF31290.1"/>
    </source>
</evidence>
<dbReference type="GO" id="GO:0008741">
    <property type="term" value="F:ribulokinase activity"/>
    <property type="evidence" value="ECO:0007669"/>
    <property type="project" value="InterPro"/>
</dbReference>
<evidence type="ECO:0000256" key="5">
    <source>
        <dbReference type="ARBA" id="ARBA00022935"/>
    </source>
</evidence>
<dbReference type="Proteomes" id="UP000014541">
    <property type="component" value="Unassembled WGS sequence"/>
</dbReference>
<feature type="domain" description="Carbohydrate kinase FGGY C-terminal" evidence="8">
    <location>
        <begin position="296"/>
        <end position="511"/>
    </location>
</feature>